<dbReference type="Proteomes" id="UP000231638">
    <property type="component" value="Unassembled WGS sequence"/>
</dbReference>
<evidence type="ECO:0000259" key="1">
    <source>
        <dbReference type="Pfam" id="PF03459"/>
    </source>
</evidence>
<name>A0A2D3W586_9BACT</name>
<dbReference type="Gene3D" id="2.40.50.100">
    <property type="match status" value="1"/>
</dbReference>
<dbReference type="STRING" id="366522.GCA_001548055_00697"/>
<dbReference type="EMBL" id="DLUG01000119">
    <property type="protein sequence ID" value="DAB36521.1"/>
    <property type="molecule type" value="Genomic_DNA"/>
</dbReference>
<gene>
    <name evidence="2" type="ORF">CFH80_04420</name>
</gene>
<dbReference type="Pfam" id="PF03459">
    <property type="entry name" value="TOBE"/>
    <property type="match status" value="1"/>
</dbReference>
<evidence type="ECO:0000313" key="2">
    <source>
        <dbReference type="EMBL" id="DAB36521.1"/>
    </source>
</evidence>
<dbReference type="InterPro" id="IPR008995">
    <property type="entry name" value="Mo/tungstate-bd_C_term_dom"/>
</dbReference>
<dbReference type="SUPFAM" id="SSF50331">
    <property type="entry name" value="MOP-like"/>
    <property type="match status" value="1"/>
</dbReference>
<reference evidence="2 3" key="1">
    <citation type="journal article" date="2017" name="Front. Microbiol.">
        <title>Comparative Genomic Analysis of the Class Epsilonproteobacteria and Proposed Reclassification to Epsilonbacteraeota (phyl. nov.).</title>
        <authorList>
            <person name="Waite D.W."/>
            <person name="Vanwonterghem I."/>
            <person name="Rinke C."/>
            <person name="Parks D.H."/>
            <person name="Zhang Y."/>
            <person name="Takai K."/>
            <person name="Sievert S.M."/>
            <person name="Simon J."/>
            <person name="Campbell B.J."/>
            <person name="Hanson T.E."/>
            <person name="Woyke T."/>
            <person name="Klotz M.G."/>
            <person name="Hugenholtz P."/>
        </authorList>
    </citation>
    <scope>NUCLEOTIDE SEQUENCE [LARGE SCALE GENOMIC DNA]</scope>
    <source>
        <strain evidence="2">UBA11420</strain>
    </source>
</reference>
<sequence>MNKLPARISQIEEAQNLHIVHFEGENYSLKMMGLELPKNVHVGSNVILGVKPSHVAIAKNLSGELSYSNQIHATVHRIEEGTLLCNVELHVGSSVMQSLMTMASCKRMRLQVGDEVVLLMKASEVFITEVLDV</sequence>
<dbReference type="AlphaFoldDB" id="A0A2D3W586"/>
<feature type="domain" description="Transport-associated OB type 1" evidence="1">
    <location>
        <begin position="67"/>
        <end position="126"/>
    </location>
</feature>
<evidence type="ECO:0000313" key="3">
    <source>
        <dbReference type="Proteomes" id="UP000231638"/>
    </source>
</evidence>
<comment type="caution">
    <text evidence="2">The sequence shown here is derived from an EMBL/GenBank/DDBJ whole genome shotgun (WGS) entry which is preliminary data.</text>
</comment>
<accession>A0A2D3W586</accession>
<protein>
    <submittedName>
        <fullName evidence="2">Transporter</fullName>
    </submittedName>
</protein>
<organism evidence="2 3">
    <name type="scientific">Sulfurospirillum cavolei</name>
    <dbReference type="NCBI Taxonomy" id="366522"/>
    <lineage>
        <taxon>Bacteria</taxon>
        <taxon>Pseudomonadati</taxon>
        <taxon>Campylobacterota</taxon>
        <taxon>Epsilonproteobacteria</taxon>
        <taxon>Campylobacterales</taxon>
        <taxon>Sulfurospirillaceae</taxon>
        <taxon>Sulfurospirillum</taxon>
    </lineage>
</organism>
<dbReference type="InterPro" id="IPR005116">
    <property type="entry name" value="Transp-assoc_OB_typ1"/>
</dbReference>
<proteinExistence type="predicted"/>